<dbReference type="Proteomes" id="UP000466864">
    <property type="component" value="Unassembled WGS sequence"/>
</dbReference>
<dbReference type="RefSeq" id="WP_154457798.1">
    <property type="nucleotide sequence ID" value="NZ_VUMV01000003.1"/>
</dbReference>
<dbReference type="AlphaFoldDB" id="A0A7X2TN40"/>
<protein>
    <recommendedName>
        <fullName evidence="5">Transglutaminase-like domain-containing protein</fullName>
    </recommendedName>
</protein>
<feature type="signal peptide" evidence="2">
    <location>
        <begin position="1"/>
        <end position="21"/>
    </location>
</feature>
<proteinExistence type="predicted"/>
<sequence>MKKTTITALILTAAVFLPLTAYDSVSEKESTRTVKTEWEDSNSPASDFRREINALNDSDYDESAQTTEESQQESADEADDANFYSNEYDTVSSETEESASILNDQYDPTQETVEEYVLSSLSYSENTPVIDLSNGLQEAKNYFDSISMSCPSDLVLIDAGTLSYNTVYFAITRDCFWIDQNTYSDYTGEHSIGGYIPVIVVHFTYHTTDPAQITSKQNEIAAVRNEVLAKIPAGADCWTKAKIIHDDLVVRLTYDQSISLPYIRSLYAMVTGDAVCVGYAEVFSYLMEQAGEAASVVVSDDESHCWNYLDSFPGNDTYIDVTWDDPDVIEPDGAACIQYDYFGLTYEELNLIDSHYKQFDYSTYYNNPDVFNYNKRTGSYFDSYNYEAIRNAFAVQYAAGTSNLSIRFSNFAAYQDAMGYLLSNNCEILNQMINEIGFQYGDCFYYNYNDNTLCFEVVA</sequence>
<keyword evidence="4" id="KW-1185">Reference proteome</keyword>
<evidence type="ECO:0000313" key="4">
    <source>
        <dbReference type="Proteomes" id="UP000466864"/>
    </source>
</evidence>
<comment type="caution">
    <text evidence="3">The sequence shown here is derived from an EMBL/GenBank/DDBJ whole genome shotgun (WGS) entry which is preliminary data.</text>
</comment>
<evidence type="ECO:0000256" key="2">
    <source>
        <dbReference type="SAM" id="SignalP"/>
    </source>
</evidence>
<feature type="region of interest" description="Disordered" evidence="1">
    <location>
        <begin position="26"/>
        <end position="80"/>
    </location>
</feature>
<feature type="compositionally biased region" description="Basic and acidic residues" evidence="1">
    <location>
        <begin position="26"/>
        <end position="38"/>
    </location>
</feature>
<organism evidence="3 4">
    <name type="scientific">Bilifractor porci</name>
    <dbReference type="NCBI Taxonomy" id="2606636"/>
    <lineage>
        <taxon>Bacteria</taxon>
        <taxon>Bacillati</taxon>
        <taxon>Bacillota</taxon>
        <taxon>Clostridia</taxon>
        <taxon>Lachnospirales</taxon>
        <taxon>Lachnospiraceae</taxon>
        <taxon>Bilifractor</taxon>
    </lineage>
</organism>
<name>A0A7X2TN40_9FIRM</name>
<dbReference type="EMBL" id="VUMV01000003">
    <property type="protein sequence ID" value="MST81894.1"/>
    <property type="molecule type" value="Genomic_DNA"/>
</dbReference>
<evidence type="ECO:0008006" key="5">
    <source>
        <dbReference type="Google" id="ProtNLM"/>
    </source>
</evidence>
<reference evidence="3 4" key="1">
    <citation type="submission" date="2019-08" db="EMBL/GenBank/DDBJ databases">
        <title>In-depth cultivation of the pig gut microbiome towards novel bacterial diversity and tailored functional studies.</title>
        <authorList>
            <person name="Wylensek D."/>
            <person name="Hitch T.C.A."/>
            <person name="Clavel T."/>
        </authorList>
    </citation>
    <scope>NUCLEOTIDE SEQUENCE [LARGE SCALE GENOMIC DNA]</scope>
    <source>
        <strain evidence="3 4">Oil+RF-744-WCA-WT-13</strain>
    </source>
</reference>
<accession>A0A7X2TN40</accession>
<keyword evidence="2" id="KW-0732">Signal</keyword>
<feature type="chain" id="PRO_5039108373" description="Transglutaminase-like domain-containing protein" evidence="2">
    <location>
        <begin position="22"/>
        <end position="459"/>
    </location>
</feature>
<gene>
    <name evidence="3" type="ORF">FYJ60_06155</name>
</gene>
<evidence type="ECO:0000256" key="1">
    <source>
        <dbReference type="SAM" id="MobiDB-lite"/>
    </source>
</evidence>
<feature type="compositionally biased region" description="Acidic residues" evidence="1">
    <location>
        <begin position="70"/>
        <end position="80"/>
    </location>
</feature>
<evidence type="ECO:0000313" key="3">
    <source>
        <dbReference type="EMBL" id="MST81894.1"/>
    </source>
</evidence>